<dbReference type="GO" id="GO:0016020">
    <property type="term" value="C:membrane"/>
    <property type="evidence" value="ECO:0007669"/>
    <property type="project" value="TreeGrafter"/>
</dbReference>
<feature type="active site" description="Proton donor" evidence="6">
    <location>
        <position position="321"/>
    </location>
</feature>
<reference evidence="10" key="1">
    <citation type="journal article" date="2021" name="PeerJ">
        <title>Extensive microbial diversity within the chicken gut microbiome revealed by metagenomics and culture.</title>
        <authorList>
            <person name="Gilroy R."/>
            <person name="Ravi A."/>
            <person name="Getino M."/>
            <person name="Pursley I."/>
            <person name="Horton D.L."/>
            <person name="Alikhan N.F."/>
            <person name="Baker D."/>
            <person name="Gharbi K."/>
            <person name="Hall N."/>
            <person name="Watson M."/>
            <person name="Adriaenssens E.M."/>
            <person name="Foster-Nyarko E."/>
            <person name="Jarju S."/>
            <person name="Secka A."/>
            <person name="Antonio M."/>
            <person name="Oren A."/>
            <person name="Chaudhuri R.R."/>
            <person name="La Ragione R."/>
            <person name="Hildebrand F."/>
            <person name="Pallen M.J."/>
        </authorList>
    </citation>
    <scope>NUCLEOTIDE SEQUENCE</scope>
    <source>
        <strain evidence="10">5134</strain>
    </source>
</reference>
<evidence type="ECO:0000256" key="4">
    <source>
        <dbReference type="ARBA" id="ARBA00022801"/>
    </source>
</evidence>
<name>A0A9D1Z0X2_9BACT</name>
<comment type="similarity">
    <text evidence="2">Belongs to the glycosyl hydrolase 20 family.</text>
</comment>
<dbReference type="InterPro" id="IPR015883">
    <property type="entry name" value="Glyco_hydro_20_cat"/>
</dbReference>
<dbReference type="PANTHER" id="PTHR22600">
    <property type="entry name" value="BETA-HEXOSAMINIDASE"/>
    <property type="match status" value="1"/>
</dbReference>
<organism evidence="10 11">
    <name type="scientific">Candidatus Alistipes intestinigallinarum</name>
    <dbReference type="NCBI Taxonomy" id="2838440"/>
    <lineage>
        <taxon>Bacteria</taxon>
        <taxon>Pseudomonadati</taxon>
        <taxon>Bacteroidota</taxon>
        <taxon>Bacteroidia</taxon>
        <taxon>Bacteroidales</taxon>
        <taxon>Rikenellaceae</taxon>
        <taxon>Alistipes</taxon>
    </lineage>
</organism>
<dbReference type="Gene3D" id="3.20.20.80">
    <property type="entry name" value="Glycosidases"/>
    <property type="match status" value="1"/>
</dbReference>
<dbReference type="InterPro" id="IPR017853">
    <property type="entry name" value="GH"/>
</dbReference>
<dbReference type="GO" id="GO:0005975">
    <property type="term" value="P:carbohydrate metabolic process"/>
    <property type="evidence" value="ECO:0007669"/>
    <property type="project" value="InterPro"/>
</dbReference>
<evidence type="ECO:0000256" key="7">
    <source>
        <dbReference type="SAM" id="SignalP"/>
    </source>
</evidence>
<evidence type="ECO:0000313" key="10">
    <source>
        <dbReference type="EMBL" id="HIY69338.1"/>
    </source>
</evidence>
<evidence type="ECO:0000259" key="9">
    <source>
        <dbReference type="Pfam" id="PF02838"/>
    </source>
</evidence>
<feature type="domain" description="Glycoside hydrolase family 20 catalytic" evidence="8">
    <location>
        <begin position="147"/>
        <end position="495"/>
    </location>
</feature>
<keyword evidence="7" id="KW-0732">Signal</keyword>
<dbReference type="InterPro" id="IPR029018">
    <property type="entry name" value="Hex-like_dom2"/>
</dbReference>
<evidence type="ECO:0000256" key="1">
    <source>
        <dbReference type="ARBA" id="ARBA00001231"/>
    </source>
</evidence>
<evidence type="ECO:0000259" key="8">
    <source>
        <dbReference type="Pfam" id="PF00728"/>
    </source>
</evidence>
<dbReference type="EC" id="3.2.1.52" evidence="3"/>
<proteinExistence type="inferred from homology"/>
<protein>
    <recommendedName>
        <fullName evidence="3">beta-N-acetylhexosaminidase</fullName>
        <ecNumber evidence="3">3.2.1.52</ecNumber>
    </recommendedName>
</protein>
<dbReference type="EMBL" id="DXDA01000063">
    <property type="protein sequence ID" value="HIY69338.1"/>
    <property type="molecule type" value="Genomic_DNA"/>
</dbReference>
<dbReference type="PANTHER" id="PTHR22600:SF57">
    <property type="entry name" value="BETA-N-ACETYLHEXOSAMINIDASE"/>
    <property type="match status" value="1"/>
</dbReference>
<sequence length="729" mass="82365">MKRLFTTLCAALLCAISGASAQPASGHRTPRPGHFAFGPGTTVAADAALQPLAGYLAEFLGCEVRNDRTGDGAVVLTLDTPAGDESPEAYRLEITPEHIRIGGGTYGGVFNGVQALLRLLPPEVYTREGLAPGTEVACAEIEDAPRFAYRGMMLDVARTWIGPAEVKRYIDLLAWHNINKLHLHLSDDEGWRIEIRSHPELAEVGGFRGGDSPVRAVYGKWSEKYGGYFTQEEMRELIRYAAVRNIEIIPEIDLPGHSRNIASVHPEIRCNYPPDTVSTNGYDYRSAWCVAREENYRLLEDILGEICELFPSEYIHVGGDEVDMSQWKRCPDCQALMRQHGMSDPHQLEDLFMERMAAILARHGKRPAVWNEAVRTGQFTRESRVHGWESVKACLDATAKGYRTVIMPGEYFYFDMRQTPREEGHDWAAIFDARKVYGFDLARAGFSAAQMRFVEGLQATFFSEAYVSHEPEKPDYLDYMTFPRICALARIAWSGNDEGWEAYYRELKEEHYPRMVAMGIHFRLFPPKVAYAAPKAAGGSGVFTVTTDDGAEIFYLVDGSDTEHRYTAPVRTDKPWTYRFYTRYGPARSPYVADDSRWRTIRPAVVIETSMGESAQFPYTNAATYRGLSRTRRACRQQDWIRYTFEKPVVCREMFLQTGNRQLPKTIITTGYAEVSYDGKQFERVVELEKGCATIRPDRPVKAVRIVSTCDDNGTPYVTIQPPQVLPRL</sequence>
<dbReference type="AlphaFoldDB" id="A0A9D1Z0X2"/>
<feature type="signal peptide" evidence="7">
    <location>
        <begin position="1"/>
        <end position="21"/>
    </location>
</feature>
<feature type="chain" id="PRO_5038493539" description="beta-N-acetylhexosaminidase" evidence="7">
    <location>
        <begin position="22"/>
        <end position="729"/>
    </location>
</feature>
<dbReference type="SUPFAM" id="SSF51445">
    <property type="entry name" value="(Trans)glycosidases"/>
    <property type="match status" value="1"/>
</dbReference>
<evidence type="ECO:0000256" key="2">
    <source>
        <dbReference type="ARBA" id="ARBA00006285"/>
    </source>
</evidence>
<dbReference type="PRINTS" id="PR00738">
    <property type="entry name" value="GLHYDRLASE20"/>
</dbReference>
<comment type="caution">
    <text evidence="10">The sequence shown here is derived from an EMBL/GenBank/DDBJ whole genome shotgun (WGS) entry which is preliminary data.</text>
</comment>
<dbReference type="CDD" id="cd06563">
    <property type="entry name" value="GH20_chitobiase-like"/>
    <property type="match status" value="1"/>
</dbReference>
<evidence type="ECO:0000256" key="3">
    <source>
        <dbReference type="ARBA" id="ARBA00012663"/>
    </source>
</evidence>
<dbReference type="Proteomes" id="UP000886844">
    <property type="component" value="Unassembled WGS sequence"/>
</dbReference>
<reference evidence="10" key="2">
    <citation type="submission" date="2021-04" db="EMBL/GenBank/DDBJ databases">
        <authorList>
            <person name="Gilroy R."/>
        </authorList>
    </citation>
    <scope>NUCLEOTIDE SEQUENCE</scope>
    <source>
        <strain evidence="10">5134</strain>
    </source>
</reference>
<evidence type="ECO:0000313" key="11">
    <source>
        <dbReference type="Proteomes" id="UP000886844"/>
    </source>
</evidence>
<feature type="domain" description="Beta-hexosaminidase bacterial type N-terminal" evidence="9">
    <location>
        <begin position="29"/>
        <end position="144"/>
    </location>
</feature>
<dbReference type="GO" id="GO:0030203">
    <property type="term" value="P:glycosaminoglycan metabolic process"/>
    <property type="evidence" value="ECO:0007669"/>
    <property type="project" value="TreeGrafter"/>
</dbReference>
<dbReference type="GO" id="GO:0004563">
    <property type="term" value="F:beta-N-acetylhexosaminidase activity"/>
    <property type="evidence" value="ECO:0007669"/>
    <property type="project" value="UniProtKB-EC"/>
</dbReference>
<gene>
    <name evidence="10" type="ORF">H9828_07970</name>
</gene>
<evidence type="ECO:0000256" key="6">
    <source>
        <dbReference type="PIRSR" id="PIRSR625705-1"/>
    </source>
</evidence>
<dbReference type="Pfam" id="PF00728">
    <property type="entry name" value="Glyco_hydro_20"/>
    <property type="match status" value="1"/>
</dbReference>
<comment type="catalytic activity">
    <reaction evidence="1">
        <text>Hydrolysis of terminal non-reducing N-acetyl-D-hexosamine residues in N-acetyl-beta-D-hexosaminides.</text>
        <dbReference type="EC" id="3.2.1.52"/>
    </reaction>
</comment>
<accession>A0A9D1Z0X2</accession>
<dbReference type="Gene3D" id="3.30.379.10">
    <property type="entry name" value="Chitobiase/beta-hexosaminidase domain 2-like"/>
    <property type="match status" value="1"/>
</dbReference>
<keyword evidence="5" id="KW-0326">Glycosidase</keyword>
<dbReference type="Pfam" id="PF02838">
    <property type="entry name" value="Glyco_hydro_20b"/>
    <property type="match status" value="1"/>
</dbReference>
<keyword evidence="4" id="KW-0378">Hydrolase</keyword>
<dbReference type="InterPro" id="IPR025705">
    <property type="entry name" value="Beta_hexosaminidase_sua/sub"/>
</dbReference>
<dbReference type="SUPFAM" id="SSF55545">
    <property type="entry name" value="beta-N-acetylhexosaminidase-like domain"/>
    <property type="match status" value="1"/>
</dbReference>
<dbReference type="InterPro" id="IPR015882">
    <property type="entry name" value="HEX_bac_N"/>
</dbReference>
<evidence type="ECO:0000256" key="5">
    <source>
        <dbReference type="ARBA" id="ARBA00023295"/>
    </source>
</evidence>